<keyword evidence="2" id="KW-1185">Reference proteome</keyword>
<accession>A0A195EZ23</accession>
<sequence length="50" mass="5997">MKPCQMQKQLAEALNCAQSVIFDRLKALGKIYKERKWISYELKPKDIERR</sequence>
<name>A0A195EZ23_9HYME</name>
<gene>
    <name evidence="1" type="ORF">ALC56_12606</name>
</gene>
<dbReference type="AlphaFoldDB" id="A0A195EZ23"/>
<evidence type="ECO:0000313" key="1">
    <source>
        <dbReference type="EMBL" id="KYN33129.1"/>
    </source>
</evidence>
<evidence type="ECO:0008006" key="3">
    <source>
        <dbReference type="Google" id="ProtNLM"/>
    </source>
</evidence>
<organism evidence="1 2">
    <name type="scientific">Trachymyrmex septentrionalis</name>
    <dbReference type="NCBI Taxonomy" id="34720"/>
    <lineage>
        <taxon>Eukaryota</taxon>
        <taxon>Metazoa</taxon>
        <taxon>Ecdysozoa</taxon>
        <taxon>Arthropoda</taxon>
        <taxon>Hexapoda</taxon>
        <taxon>Insecta</taxon>
        <taxon>Pterygota</taxon>
        <taxon>Neoptera</taxon>
        <taxon>Endopterygota</taxon>
        <taxon>Hymenoptera</taxon>
        <taxon>Apocrita</taxon>
        <taxon>Aculeata</taxon>
        <taxon>Formicoidea</taxon>
        <taxon>Formicidae</taxon>
        <taxon>Myrmicinae</taxon>
        <taxon>Trachymyrmex</taxon>
    </lineage>
</organism>
<reference evidence="1 2" key="1">
    <citation type="submission" date="2016-03" db="EMBL/GenBank/DDBJ databases">
        <title>Trachymyrmex septentrionalis WGS genome.</title>
        <authorList>
            <person name="Nygaard S."/>
            <person name="Hu H."/>
            <person name="Boomsma J."/>
            <person name="Zhang G."/>
        </authorList>
    </citation>
    <scope>NUCLEOTIDE SEQUENCE [LARGE SCALE GENOMIC DNA]</scope>
    <source>
        <strain evidence="1">Tsep2-gDNA-1</strain>
        <tissue evidence="1">Whole body</tissue>
    </source>
</reference>
<dbReference type="Gene3D" id="1.10.10.10">
    <property type="entry name" value="Winged helix-like DNA-binding domain superfamily/Winged helix DNA-binding domain"/>
    <property type="match status" value="1"/>
</dbReference>
<protein>
    <recommendedName>
        <fullName evidence="3">Mariner Mos1 transposase</fullName>
    </recommendedName>
</protein>
<dbReference type="InterPro" id="IPR036388">
    <property type="entry name" value="WH-like_DNA-bd_sf"/>
</dbReference>
<proteinExistence type="predicted"/>
<evidence type="ECO:0000313" key="2">
    <source>
        <dbReference type="Proteomes" id="UP000078541"/>
    </source>
</evidence>
<dbReference type="Proteomes" id="UP000078541">
    <property type="component" value="Unassembled WGS sequence"/>
</dbReference>
<dbReference type="EMBL" id="KQ981914">
    <property type="protein sequence ID" value="KYN33129.1"/>
    <property type="molecule type" value="Genomic_DNA"/>
</dbReference>